<dbReference type="PANTHER" id="PTHR30572">
    <property type="entry name" value="MEMBRANE COMPONENT OF TRANSPORTER-RELATED"/>
    <property type="match status" value="1"/>
</dbReference>
<dbReference type="OrthoDB" id="5933722at2"/>
<evidence type="ECO:0000313" key="12">
    <source>
        <dbReference type="Proteomes" id="UP001326715"/>
    </source>
</evidence>
<feature type="transmembrane region" description="Helical" evidence="6">
    <location>
        <begin position="294"/>
        <end position="316"/>
    </location>
</feature>
<feature type="transmembrane region" description="Helical" evidence="6">
    <location>
        <begin position="680"/>
        <end position="704"/>
    </location>
</feature>
<keyword evidence="12" id="KW-1185">Reference proteome</keyword>
<comment type="subcellular location">
    <subcellularLocation>
        <location evidence="1">Cell membrane</location>
        <topology evidence="1">Multi-pass membrane protein</topology>
    </subcellularLocation>
</comment>
<evidence type="ECO:0000259" key="7">
    <source>
        <dbReference type="Pfam" id="PF02687"/>
    </source>
</evidence>
<reference evidence="9 11" key="1">
    <citation type="submission" date="2016-11" db="EMBL/GenBank/DDBJ databases">
        <authorList>
            <person name="Jaros S."/>
            <person name="Januszkiewicz K."/>
            <person name="Wedrychowicz H."/>
        </authorList>
    </citation>
    <scope>NUCLEOTIDE SEQUENCE [LARGE SCALE GENOMIC DNA]</scope>
    <source>
        <strain evidence="9 11">DSM 784</strain>
    </source>
</reference>
<dbReference type="GO" id="GO:0022857">
    <property type="term" value="F:transmembrane transporter activity"/>
    <property type="evidence" value="ECO:0007669"/>
    <property type="project" value="TreeGrafter"/>
</dbReference>
<dbReference type="RefSeq" id="WP_072358042.1">
    <property type="nucleotide sequence ID" value="NZ_CP139972.1"/>
</dbReference>
<feature type="domain" description="MacB-like periplasmic core" evidence="8">
    <location>
        <begin position="20"/>
        <end position="237"/>
    </location>
</feature>
<evidence type="ECO:0000313" key="9">
    <source>
        <dbReference type="EMBL" id="SFW34442.1"/>
    </source>
</evidence>
<feature type="transmembrane region" description="Helical" evidence="6">
    <location>
        <begin position="388"/>
        <end position="412"/>
    </location>
</feature>
<accession>A0A1K1NG70</accession>
<dbReference type="InterPro" id="IPR025857">
    <property type="entry name" value="MacB_PCD"/>
</dbReference>
<protein>
    <submittedName>
        <fullName evidence="10">ABC transporter permease</fullName>
    </submittedName>
    <submittedName>
        <fullName evidence="9">Putative ABC transport system permease protein</fullName>
    </submittedName>
</protein>
<evidence type="ECO:0000256" key="4">
    <source>
        <dbReference type="ARBA" id="ARBA00022989"/>
    </source>
</evidence>
<sequence length="803" mass="89856">MLKNYLKIALRNLWKHKGFSAITIFGLAIGLATCLLITLFVTDELSYDKFNANADRIYRLDADFLINGTIFHERSTPAAFGPSLKRDFPQIEEFVRFDNQGQALVKKDEGDETTIELNTCFADPGVFRIFSLPFIYGDPNTALSQPNTLVISERVARKYFQTTDVLGKTLKMENTTLYTITGVIKNTPSQSHLHFDMIRSMGHRADEMMDRWLSNSYTTYILAKPGVSASRVQQIINEGTKRYMEPSIIGYLGEGIAQLEKHGGFFRYNALPLEDIHLRSTNNDEAEPGGNITYVYIFIITGILILLIACVNFMNLSTARSAGRAREVGVRKVLGSERRHLVFQFISESILTAFFALLLAVIIAASLLPFLNNLSDKSITLQWSNLTWILPCLIVTCIVVGLLAGSYPAFFLSSFEPVKVLKGKYSKGMKGSWLRNGLVVFQFTATILMLVGTLVIYKQLKYIRNSNTGYNREQVLVLQNIGALWIHAKSFQQEIKQIPGVVNATMTRSLPTSEIRNTNSYSKTPMVGDGKLAALVEWMVDADYIPTMDMKIVGGRNFSPQMPSDTNAVLLNETAAKVLGYEDLKDRYLYNDGKFSVIGIVKDFNAGTMKSKIPPIIFRLGEYRQFMAIRVKSKDLSGVIAQIREKYQGQQDMSGQPFRYTFMDEDFDRLYKAEERTGQVFSIFAILAIIIAAMGVFGLVTYAAEQRAKEIGIRKVLGASISGIVALLSKEFLKLVIVAILIATPLSYLLMNRWLQDFSYRTDIGWAVFVVAATVAIGITLVTISFRVIKAALANPVHSLKAE</sequence>
<feature type="transmembrane region" description="Helical" evidence="6">
    <location>
        <begin position="764"/>
        <end position="786"/>
    </location>
</feature>
<feature type="transmembrane region" description="Helical" evidence="6">
    <location>
        <begin position="433"/>
        <end position="457"/>
    </location>
</feature>
<evidence type="ECO:0000256" key="6">
    <source>
        <dbReference type="SAM" id="Phobius"/>
    </source>
</evidence>
<gene>
    <name evidence="9" type="ORF">SAMN05661012_01290</name>
    <name evidence="10" type="ORF">SR876_06455</name>
</gene>
<evidence type="ECO:0000256" key="2">
    <source>
        <dbReference type="ARBA" id="ARBA00022475"/>
    </source>
</evidence>
<dbReference type="InterPro" id="IPR050250">
    <property type="entry name" value="Macrolide_Exporter_MacB"/>
</dbReference>
<dbReference type="AlphaFoldDB" id="A0A1K1NG70"/>
<dbReference type="Pfam" id="PF12704">
    <property type="entry name" value="MacB_PCD"/>
    <property type="match status" value="1"/>
</dbReference>
<evidence type="ECO:0000259" key="8">
    <source>
        <dbReference type="Pfam" id="PF12704"/>
    </source>
</evidence>
<reference evidence="10 12" key="2">
    <citation type="submission" date="2023-11" db="EMBL/GenBank/DDBJ databases">
        <title>MicrobeMod: A computational toolkit for identifying prokaryotic methylation and restriction-modification with nanopore sequencing.</title>
        <authorList>
            <person name="Crits-Christoph A."/>
            <person name="Kang S.C."/>
            <person name="Lee H."/>
            <person name="Ostrov N."/>
        </authorList>
    </citation>
    <scope>NUCLEOTIDE SEQUENCE [LARGE SCALE GENOMIC DNA]</scope>
    <source>
        <strain evidence="10 12">ATCC 23090</strain>
    </source>
</reference>
<dbReference type="GO" id="GO:0005886">
    <property type="term" value="C:plasma membrane"/>
    <property type="evidence" value="ECO:0007669"/>
    <property type="project" value="UniProtKB-SubCell"/>
</dbReference>
<feature type="transmembrane region" description="Helical" evidence="6">
    <location>
        <begin position="341"/>
        <end position="368"/>
    </location>
</feature>
<name>A0A1K1NG70_9BACT</name>
<dbReference type="Proteomes" id="UP000183788">
    <property type="component" value="Unassembled WGS sequence"/>
</dbReference>
<proteinExistence type="predicted"/>
<feature type="domain" description="ABC3 transporter permease C-terminal" evidence="7">
    <location>
        <begin position="683"/>
        <end position="790"/>
    </location>
</feature>
<dbReference type="InterPro" id="IPR003838">
    <property type="entry name" value="ABC3_permease_C"/>
</dbReference>
<feature type="transmembrane region" description="Helical" evidence="6">
    <location>
        <begin position="21"/>
        <end position="41"/>
    </location>
</feature>
<keyword evidence="4 6" id="KW-1133">Transmembrane helix</keyword>
<organism evidence="9 11">
    <name type="scientific">Chitinophaga sancti</name>
    <dbReference type="NCBI Taxonomy" id="1004"/>
    <lineage>
        <taxon>Bacteria</taxon>
        <taxon>Pseudomonadati</taxon>
        <taxon>Bacteroidota</taxon>
        <taxon>Chitinophagia</taxon>
        <taxon>Chitinophagales</taxon>
        <taxon>Chitinophagaceae</taxon>
        <taxon>Chitinophaga</taxon>
    </lineage>
</organism>
<evidence type="ECO:0000256" key="3">
    <source>
        <dbReference type="ARBA" id="ARBA00022692"/>
    </source>
</evidence>
<evidence type="ECO:0000313" key="11">
    <source>
        <dbReference type="Proteomes" id="UP000183788"/>
    </source>
</evidence>
<keyword evidence="2" id="KW-1003">Cell membrane</keyword>
<keyword evidence="3 6" id="KW-0812">Transmembrane</keyword>
<feature type="transmembrane region" description="Helical" evidence="6">
    <location>
        <begin position="716"/>
        <end position="744"/>
    </location>
</feature>
<dbReference type="Proteomes" id="UP001326715">
    <property type="component" value="Chromosome"/>
</dbReference>
<dbReference type="PANTHER" id="PTHR30572:SF18">
    <property type="entry name" value="ABC-TYPE MACROLIDE FAMILY EXPORT SYSTEM PERMEASE COMPONENT 2"/>
    <property type="match status" value="1"/>
</dbReference>
<evidence type="ECO:0000256" key="1">
    <source>
        <dbReference type="ARBA" id="ARBA00004651"/>
    </source>
</evidence>
<evidence type="ECO:0000313" key="10">
    <source>
        <dbReference type="EMBL" id="WQG91133.1"/>
    </source>
</evidence>
<dbReference type="Pfam" id="PF02687">
    <property type="entry name" value="FtsX"/>
    <property type="match status" value="2"/>
</dbReference>
<dbReference type="EMBL" id="CP140154">
    <property type="protein sequence ID" value="WQG91133.1"/>
    <property type="molecule type" value="Genomic_DNA"/>
</dbReference>
<evidence type="ECO:0000256" key="5">
    <source>
        <dbReference type="ARBA" id="ARBA00023136"/>
    </source>
</evidence>
<keyword evidence="5 6" id="KW-0472">Membrane</keyword>
<dbReference type="EMBL" id="FPIZ01000003">
    <property type="protein sequence ID" value="SFW34442.1"/>
    <property type="molecule type" value="Genomic_DNA"/>
</dbReference>
<dbReference type="STRING" id="1004.SAMN05661012_01290"/>
<feature type="domain" description="ABC3 transporter permease C-terminal" evidence="7">
    <location>
        <begin position="300"/>
        <end position="417"/>
    </location>
</feature>